<evidence type="ECO:0000259" key="3">
    <source>
        <dbReference type="PROSITE" id="PS50022"/>
    </source>
</evidence>
<dbReference type="Proteomes" id="UP001153387">
    <property type="component" value="Unassembled WGS sequence"/>
</dbReference>
<feature type="domain" description="F5/8 type C" evidence="3">
    <location>
        <begin position="224"/>
        <end position="365"/>
    </location>
</feature>
<dbReference type="AlphaFoldDB" id="A0A9X4KKQ4"/>
<reference evidence="4 5" key="1">
    <citation type="submission" date="2022-10" db="EMBL/GenBank/DDBJ databases">
        <title>Comparative genomic analysis of Cohnella hashimotonis sp. nov., isolated from the International Space Station.</title>
        <authorList>
            <person name="Simpson A."/>
            <person name="Venkateswaran K."/>
        </authorList>
    </citation>
    <scope>NUCLEOTIDE SEQUENCE [LARGE SCALE GENOMIC DNA]</scope>
    <source>
        <strain evidence="4 5">DSM 18997</strain>
    </source>
</reference>
<dbReference type="InterPro" id="IPR008979">
    <property type="entry name" value="Galactose-bd-like_sf"/>
</dbReference>
<dbReference type="Pfam" id="PF13204">
    <property type="entry name" value="Apiosidase"/>
    <property type="match status" value="1"/>
</dbReference>
<dbReference type="SUPFAM" id="SSF49785">
    <property type="entry name" value="Galactose-binding domain-like"/>
    <property type="match status" value="1"/>
</dbReference>
<dbReference type="InterPro" id="IPR032260">
    <property type="entry name" value="DUF5060"/>
</dbReference>
<accession>A0A9X4KKQ4</accession>
<dbReference type="InterPro" id="IPR000421">
    <property type="entry name" value="FA58C"/>
</dbReference>
<dbReference type="Gene3D" id="2.60.120.260">
    <property type="entry name" value="Galactose-binding domain-like"/>
    <property type="match status" value="1"/>
</dbReference>
<keyword evidence="5" id="KW-1185">Reference proteome</keyword>
<gene>
    <name evidence="4" type="ORF">OMP38_15895</name>
</gene>
<dbReference type="Gene3D" id="2.60.40.10">
    <property type="entry name" value="Immunoglobulins"/>
    <property type="match status" value="1"/>
</dbReference>
<dbReference type="InterPro" id="IPR025277">
    <property type="entry name" value="Apiosidase-like_cat_dom"/>
</dbReference>
<feature type="region of interest" description="Disordered" evidence="1">
    <location>
        <begin position="374"/>
        <end position="405"/>
    </location>
</feature>
<dbReference type="EMBL" id="JAPDHZ010000003">
    <property type="protein sequence ID" value="MDG0792182.1"/>
    <property type="molecule type" value="Genomic_DNA"/>
</dbReference>
<protein>
    <submittedName>
        <fullName evidence="4">DUF5060 domain-containing protein</fullName>
    </submittedName>
</protein>
<feature type="compositionally biased region" description="Basic and acidic residues" evidence="1">
    <location>
        <begin position="388"/>
        <end position="405"/>
    </location>
</feature>
<dbReference type="RefSeq" id="WP_277566001.1">
    <property type="nucleotide sequence ID" value="NZ_JAPDHZ010000003.1"/>
</dbReference>
<organism evidence="4 5">
    <name type="scientific">Cohnella ginsengisoli</name>
    <dbReference type="NCBI Taxonomy" id="425004"/>
    <lineage>
        <taxon>Bacteria</taxon>
        <taxon>Bacillati</taxon>
        <taxon>Bacillota</taxon>
        <taxon>Bacilli</taxon>
        <taxon>Bacillales</taxon>
        <taxon>Paenibacillaceae</taxon>
        <taxon>Cohnella</taxon>
    </lineage>
</organism>
<dbReference type="PANTHER" id="PTHR37836">
    <property type="entry name" value="LMO1036 PROTEIN"/>
    <property type="match status" value="1"/>
</dbReference>
<feature type="signal peptide" evidence="2">
    <location>
        <begin position="1"/>
        <end position="33"/>
    </location>
</feature>
<evidence type="ECO:0000256" key="1">
    <source>
        <dbReference type="SAM" id="MobiDB-lite"/>
    </source>
</evidence>
<sequence>MHVKKVSGFMLLGAFALAFLFLALTGGSQVAQAAAYTGQTWRVVEIPLTSTKSYANPYLDVDVSATFTGPGGVTMTMPGFWDGGGSWKIRFAPTAAGTWTYATSSTDTTNAGLHNQTGTIAVTAYAGTLDIYKHGFLKPSGNNRYLAYADGTPFFWLGDTHWFGLSDRLSWSSSNSVAYPNSAFKQTVDKRISQGFNVFQTMLFLGEWGDNGPTGTKNEGGHPWNQTGLSSIDTSAYTFEGGNVSSIQGGVADPQMWRFAIDGNPSTKWIAANNAFPQWYALDLGSSKTLSKVDTTFGNSDTWKYKIEGSADNAAYTTLVDRTAGATGASFSDATTATARYVRITITGATGGKQSVDRRIPALRFGRQRLLQQGTVQRPQPGLLAKRRSADELSVRCRHGDGDGA</sequence>
<keyword evidence="2" id="KW-0732">Signal</keyword>
<feature type="chain" id="PRO_5040919653" evidence="2">
    <location>
        <begin position="34"/>
        <end position="405"/>
    </location>
</feature>
<comment type="caution">
    <text evidence="4">The sequence shown here is derived from an EMBL/GenBank/DDBJ whole genome shotgun (WGS) entry which is preliminary data.</text>
</comment>
<dbReference type="PANTHER" id="PTHR37836:SF2">
    <property type="entry name" value="DUF4038 DOMAIN-CONTAINING PROTEIN"/>
    <property type="match status" value="1"/>
</dbReference>
<proteinExistence type="predicted"/>
<evidence type="ECO:0000313" key="5">
    <source>
        <dbReference type="Proteomes" id="UP001153387"/>
    </source>
</evidence>
<dbReference type="Pfam" id="PF16586">
    <property type="entry name" value="DUF5060"/>
    <property type="match status" value="1"/>
</dbReference>
<dbReference type="Pfam" id="PF00754">
    <property type="entry name" value="F5_F8_type_C"/>
    <property type="match status" value="1"/>
</dbReference>
<dbReference type="Gene3D" id="3.20.20.80">
    <property type="entry name" value="Glycosidases"/>
    <property type="match status" value="1"/>
</dbReference>
<name>A0A9X4KKQ4_9BACL</name>
<dbReference type="InterPro" id="IPR013783">
    <property type="entry name" value="Ig-like_fold"/>
</dbReference>
<evidence type="ECO:0000256" key="2">
    <source>
        <dbReference type="SAM" id="SignalP"/>
    </source>
</evidence>
<dbReference type="PROSITE" id="PS50022">
    <property type="entry name" value="FA58C_3"/>
    <property type="match status" value="1"/>
</dbReference>
<evidence type="ECO:0000313" key="4">
    <source>
        <dbReference type="EMBL" id="MDG0792182.1"/>
    </source>
</evidence>